<feature type="domain" description="RNase H type-1" evidence="1">
    <location>
        <begin position="176"/>
        <end position="298"/>
    </location>
</feature>
<name>A0A061GZC6_THECC</name>
<dbReference type="Gene3D" id="3.30.420.10">
    <property type="entry name" value="Ribonuclease H-like superfamily/Ribonuclease H"/>
    <property type="match status" value="1"/>
</dbReference>
<dbReference type="SUPFAM" id="SSF53098">
    <property type="entry name" value="Ribonuclease H-like"/>
    <property type="match status" value="1"/>
</dbReference>
<keyword evidence="3" id="KW-1185">Reference proteome</keyword>
<evidence type="ECO:0000259" key="1">
    <source>
        <dbReference type="Pfam" id="PF13456"/>
    </source>
</evidence>
<protein>
    <recommendedName>
        <fullName evidence="1">RNase H type-1 domain-containing protein</fullName>
    </recommendedName>
</protein>
<dbReference type="eggNOG" id="KOG1075">
    <property type="taxonomic scope" value="Eukaryota"/>
</dbReference>
<evidence type="ECO:0000313" key="2">
    <source>
        <dbReference type="EMBL" id="EOY32799.1"/>
    </source>
</evidence>
<accession>A0A061GZC6</accession>
<dbReference type="HOGENOM" id="CLU_832642_0_0_1"/>
<dbReference type="CDD" id="cd06222">
    <property type="entry name" value="RNase_H_like"/>
    <property type="match status" value="1"/>
</dbReference>
<evidence type="ECO:0000313" key="3">
    <source>
        <dbReference type="Proteomes" id="UP000026915"/>
    </source>
</evidence>
<sequence>MLVMTIMRFGSILCGSYPFHQKCNASCGLQSSMPSLRKSFSTLVVCFLVLTNYVVHGVVSLKKTALTFCLHATSAGLFEVSFSNGGVLLGVLDLPFLILSKLGIAAHLLEIWDKLQILFLIKLRSMFWIRVSKGDDAIDDIGWWSEPSNCLIRRAPVHHRLGVSWVSPPFGEFKFNINGSAKGKLGPTRCSGVLRNSNGFVLGLFFILLGMCDSNYAKLMVVLHTLRLFSASSYVPSPLSIESDSRIAFLWINCVDQRPWDTWHIFNEIDSPLSSLGNVSLTHIFREANLFADSLAKYGVEVSSLLFAWWRDHGVLSMLSSCYYDFCSNAAAIF</sequence>
<organism evidence="2 3">
    <name type="scientific">Theobroma cacao</name>
    <name type="common">Cacao</name>
    <name type="synonym">Cocoa</name>
    <dbReference type="NCBI Taxonomy" id="3641"/>
    <lineage>
        <taxon>Eukaryota</taxon>
        <taxon>Viridiplantae</taxon>
        <taxon>Streptophyta</taxon>
        <taxon>Embryophyta</taxon>
        <taxon>Tracheophyta</taxon>
        <taxon>Spermatophyta</taxon>
        <taxon>Magnoliopsida</taxon>
        <taxon>eudicotyledons</taxon>
        <taxon>Gunneridae</taxon>
        <taxon>Pentapetalae</taxon>
        <taxon>rosids</taxon>
        <taxon>malvids</taxon>
        <taxon>Malvales</taxon>
        <taxon>Malvaceae</taxon>
        <taxon>Byttnerioideae</taxon>
        <taxon>Theobroma</taxon>
    </lineage>
</organism>
<dbReference type="InterPro" id="IPR002156">
    <property type="entry name" value="RNaseH_domain"/>
</dbReference>
<reference evidence="2 3" key="1">
    <citation type="journal article" date="2013" name="Genome Biol.">
        <title>The genome sequence of the most widely cultivated cacao type and its use to identify candidate genes regulating pod color.</title>
        <authorList>
            <person name="Motamayor J.C."/>
            <person name="Mockaitis K."/>
            <person name="Schmutz J."/>
            <person name="Haiminen N."/>
            <person name="Iii D.L."/>
            <person name="Cornejo O."/>
            <person name="Findley S.D."/>
            <person name="Zheng P."/>
            <person name="Utro F."/>
            <person name="Royaert S."/>
            <person name="Saski C."/>
            <person name="Jenkins J."/>
            <person name="Podicheti R."/>
            <person name="Zhao M."/>
            <person name="Scheffler B.E."/>
            <person name="Stack J.C."/>
            <person name="Feltus F.A."/>
            <person name="Mustiga G.M."/>
            <person name="Amores F."/>
            <person name="Phillips W."/>
            <person name="Marelli J.P."/>
            <person name="May G.D."/>
            <person name="Shapiro H."/>
            <person name="Ma J."/>
            <person name="Bustamante C.D."/>
            <person name="Schnell R.J."/>
            <person name="Main D."/>
            <person name="Gilbert D."/>
            <person name="Parida L."/>
            <person name="Kuhn D.N."/>
        </authorList>
    </citation>
    <scope>NUCLEOTIDE SEQUENCE [LARGE SCALE GENOMIC DNA]</scope>
    <source>
        <strain evidence="3">cv. Matina 1-6</strain>
    </source>
</reference>
<dbReference type="InterPro" id="IPR036397">
    <property type="entry name" value="RNaseH_sf"/>
</dbReference>
<proteinExistence type="predicted"/>
<dbReference type="GO" id="GO:0004523">
    <property type="term" value="F:RNA-DNA hybrid ribonuclease activity"/>
    <property type="evidence" value="ECO:0007669"/>
    <property type="project" value="InterPro"/>
</dbReference>
<dbReference type="InterPro" id="IPR012337">
    <property type="entry name" value="RNaseH-like_sf"/>
</dbReference>
<dbReference type="Gramene" id="EOY32799">
    <property type="protein sequence ID" value="EOY32799"/>
    <property type="gene ID" value="TCM_040819"/>
</dbReference>
<dbReference type="InParanoid" id="A0A061GZC6"/>
<dbReference type="InterPro" id="IPR044730">
    <property type="entry name" value="RNase_H-like_dom_plant"/>
</dbReference>
<dbReference type="PANTHER" id="PTHR33033:SF69">
    <property type="entry name" value="POLYNUCLEOTIDYL TRANSFERASE, RIBONUCLEASE H FOLD"/>
    <property type="match status" value="1"/>
</dbReference>
<dbReference type="GO" id="GO:0003676">
    <property type="term" value="F:nucleic acid binding"/>
    <property type="evidence" value="ECO:0007669"/>
    <property type="project" value="InterPro"/>
</dbReference>
<dbReference type="AlphaFoldDB" id="A0A061GZC6"/>
<dbReference type="Pfam" id="PF13456">
    <property type="entry name" value="RVT_3"/>
    <property type="match status" value="1"/>
</dbReference>
<dbReference type="Proteomes" id="UP000026915">
    <property type="component" value="Chromosome 9"/>
</dbReference>
<gene>
    <name evidence="2" type="ORF">TCM_040819</name>
</gene>
<dbReference type="PANTHER" id="PTHR33033">
    <property type="entry name" value="POLYNUCLEOTIDYL TRANSFERASE, RIBONUCLEASE H-LIKE SUPERFAMILY PROTEIN-RELATED"/>
    <property type="match status" value="1"/>
</dbReference>
<dbReference type="EMBL" id="CM001887">
    <property type="protein sequence ID" value="EOY32799.1"/>
    <property type="molecule type" value="Genomic_DNA"/>
</dbReference>